<evidence type="ECO:0000256" key="3">
    <source>
        <dbReference type="ARBA" id="ARBA00022691"/>
    </source>
</evidence>
<dbReference type="InterPro" id="IPR029063">
    <property type="entry name" value="SAM-dependent_MTases_sf"/>
</dbReference>
<dbReference type="RefSeq" id="WP_016455845.1">
    <property type="nucleotide sequence ID" value="NZ_KE150269.1"/>
</dbReference>
<dbReference type="Pfam" id="PF01938">
    <property type="entry name" value="TRAM"/>
    <property type="match status" value="1"/>
</dbReference>
<keyword evidence="1 4" id="KW-0489">Methyltransferase</keyword>
<feature type="binding site" evidence="4">
    <location>
        <position position="311"/>
    </location>
    <ligand>
        <name>S-adenosyl-L-methionine</name>
        <dbReference type="ChEBI" id="CHEBI:59789"/>
    </ligand>
</feature>
<keyword evidence="2 4" id="KW-0808">Transferase</keyword>
<keyword evidence="3 4" id="KW-0949">S-adenosyl-L-methionine</keyword>
<name>S2W2T9_9ACTN</name>
<evidence type="ECO:0000313" key="7">
    <source>
        <dbReference type="Proteomes" id="UP000014417"/>
    </source>
</evidence>
<dbReference type="PROSITE" id="PS50926">
    <property type="entry name" value="TRAM"/>
    <property type="match status" value="1"/>
</dbReference>
<dbReference type="HOGENOM" id="CLU_014689_7_0_11"/>
<dbReference type="PROSITE" id="PS51687">
    <property type="entry name" value="SAM_MT_RNA_M5U"/>
    <property type="match status" value="1"/>
</dbReference>
<dbReference type="PROSITE" id="PS01231">
    <property type="entry name" value="TRMA_2"/>
    <property type="match status" value="1"/>
</dbReference>
<dbReference type="AlphaFoldDB" id="S2W2T9"/>
<keyword evidence="7" id="KW-1185">Reference proteome</keyword>
<dbReference type="OrthoDB" id="9804590at2"/>
<reference evidence="6 7" key="1">
    <citation type="submission" date="2013-04" db="EMBL/GenBank/DDBJ databases">
        <title>The Genome Sequence of Propionimicrobium lymphophilum ACS-093-V-SCH5.</title>
        <authorList>
            <consortium name="The Broad Institute Genomics Platform"/>
            <person name="Earl A."/>
            <person name="Ward D."/>
            <person name="Feldgarden M."/>
            <person name="Gevers D."/>
            <person name="Saerens B."/>
            <person name="Vaneechoutte M."/>
            <person name="Walker B."/>
            <person name="Young S."/>
            <person name="Zeng Q."/>
            <person name="Gargeya S."/>
            <person name="Fitzgerald M."/>
            <person name="Haas B."/>
            <person name="Abouelleil A."/>
            <person name="Allen A.W."/>
            <person name="Alvarado L."/>
            <person name="Arachchi H.M."/>
            <person name="Berlin A.M."/>
            <person name="Chapman S.B."/>
            <person name="Gainer-Dewar J."/>
            <person name="Goldberg J."/>
            <person name="Griggs A."/>
            <person name="Gujja S."/>
            <person name="Hansen M."/>
            <person name="Howarth C."/>
            <person name="Imamovic A."/>
            <person name="Ireland A."/>
            <person name="Larimer J."/>
            <person name="McCowan C."/>
            <person name="Murphy C."/>
            <person name="Pearson M."/>
            <person name="Poon T.W."/>
            <person name="Priest M."/>
            <person name="Roberts A."/>
            <person name="Saif S."/>
            <person name="Shea T."/>
            <person name="Sisk P."/>
            <person name="Sykes S."/>
            <person name="Wortman J."/>
            <person name="Nusbaum C."/>
            <person name="Birren B."/>
        </authorList>
    </citation>
    <scope>NUCLEOTIDE SEQUENCE [LARGE SCALE GENOMIC DNA]</scope>
    <source>
        <strain evidence="6 7">ACS-093-V-SCH5</strain>
    </source>
</reference>
<dbReference type="Pfam" id="PF05958">
    <property type="entry name" value="tRNA_U5-meth_tr"/>
    <property type="match status" value="1"/>
</dbReference>
<dbReference type="InterPro" id="IPR012340">
    <property type="entry name" value="NA-bd_OB-fold"/>
</dbReference>
<comment type="similarity">
    <text evidence="4">Belongs to the class I-like SAM-binding methyltransferase superfamily. RNA M5U methyltransferase family.</text>
</comment>
<dbReference type="InterPro" id="IPR002792">
    <property type="entry name" value="TRAM_dom"/>
</dbReference>
<organism evidence="6 7">
    <name type="scientific">Propionimicrobium lymphophilum ACS-093-V-SCH5</name>
    <dbReference type="NCBI Taxonomy" id="883161"/>
    <lineage>
        <taxon>Bacteria</taxon>
        <taxon>Bacillati</taxon>
        <taxon>Actinomycetota</taxon>
        <taxon>Actinomycetes</taxon>
        <taxon>Propionibacteriales</taxon>
        <taxon>Propionibacteriaceae</taxon>
        <taxon>Propionimicrobium</taxon>
    </lineage>
</organism>
<dbReference type="SUPFAM" id="SSF53335">
    <property type="entry name" value="S-adenosyl-L-methionine-dependent methyltransferases"/>
    <property type="match status" value="1"/>
</dbReference>
<dbReference type="STRING" id="883161.HMPREF9306_01011"/>
<feature type="active site" description="Nucleophile" evidence="4">
    <location>
        <position position="338"/>
    </location>
</feature>
<dbReference type="EMBL" id="AGZR01000005">
    <property type="protein sequence ID" value="EPD33471.1"/>
    <property type="molecule type" value="Genomic_DNA"/>
</dbReference>
<dbReference type="CDD" id="cd02440">
    <property type="entry name" value="AdoMet_MTases"/>
    <property type="match status" value="1"/>
</dbReference>
<dbReference type="Proteomes" id="UP000014417">
    <property type="component" value="Unassembled WGS sequence"/>
</dbReference>
<dbReference type="PANTHER" id="PTHR11061:SF30">
    <property type="entry name" value="TRNA (URACIL(54)-C(5))-METHYLTRANSFERASE"/>
    <property type="match status" value="1"/>
</dbReference>
<proteinExistence type="inferred from homology"/>
<accession>S2W2T9</accession>
<feature type="binding site" evidence="4">
    <location>
        <position position="221"/>
    </location>
    <ligand>
        <name>S-adenosyl-L-methionine</name>
        <dbReference type="ChEBI" id="CHEBI:59789"/>
    </ligand>
</feature>
<dbReference type="Gene3D" id="2.40.50.140">
    <property type="entry name" value="Nucleic acid-binding proteins"/>
    <property type="match status" value="1"/>
</dbReference>
<evidence type="ECO:0000256" key="4">
    <source>
        <dbReference type="PROSITE-ProRule" id="PRU01024"/>
    </source>
</evidence>
<evidence type="ECO:0000256" key="2">
    <source>
        <dbReference type="ARBA" id="ARBA00022679"/>
    </source>
</evidence>
<dbReference type="InterPro" id="IPR010280">
    <property type="entry name" value="U5_MeTrfase_fam"/>
</dbReference>
<dbReference type="PANTHER" id="PTHR11061">
    <property type="entry name" value="RNA M5U METHYLTRANSFERASE"/>
    <property type="match status" value="1"/>
</dbReference>
<sequence>MTYQVRLGAIAHGGSCVARIDGRVVFVRHGLPGELVEVSITDSTKDRFWWGGVAKVIEASPDRVDPPCPVAFACGGCDFQHADLAVQRELKAQVIAEQLHRLAGINWPVEVEYVPGDDPAGSGLGWRTRMRYLVENGRVGLREWRSNNLVELPEGGCRIAHPKAKAGLEKFAKGAKELEICVANSSVSVLDEKNSALSGPKVVSQTVLGRDYKVRADGFWQVHPLAAEVLSQTVMKFLSPRKGEHALDLYCGVGLFAGALTDAGCIVSGIEIAKPAIRMARQNVPEAKFHAGDMARSLNALPRRTDLIVLDPPRSGAGAKVVKRLAMLGARAICYVACDPAALARDLKTFFQNGYELRQLRAFDLFPMTHHVESVALLKK</sequence>
<dbReference type="SUPFAM" id="SSF50249">
    <property type="entry name" value="Nucleic acid-binding proteins"/>
    <property type="match status" value="1"/>
</dbReference>
<feature type="binding site" evidence="4">
    <location>
        <position position="250"/>
    </location>
    <ligand>
        <name>S-adenosyl-L-methionine</name>
        <dbReference type="ChEBI" id="CHEBI:59789"/>
    </ligand>
</feature>
<protein>
    <recommendedName>
        <fullName evidence="5">TRAM domain-containing protein</fullName>
    </recommendedName>
</protein>
<evidence type="ECO:0000259" key="5">
    <source>
        <dbReference type="PROSITE" id="PS50926"/>
    </source>
</evidence>
<dbReference type="Gene3D" id="3.40.50.150">
    <property type="entry name" value="Vaccinia Virus protein VP39"/>
    <property type="match status" value="2"/>
</dbReference>
<dbReference type="GO" id="GO:0070475">
    <property type="term" value="P:rRNA base methylation"/>
    <property type="evidence" value="ECO:0007669"/>
    <property type="project" value="TreeGrafter"/>
</dbReference>
<evidence type="ECO:0000313" key="6">
    <source>
        <dbReference type="EMBL" id="EPD33471.1"/>
    </source>
</evidence>
<feature type="binding site" evidence="4">
    <location>
        <position position="271"/>
    </location>
    <ligand>
        <name>S-adenosyl-L-methionine</name>
        <dbReference type="ChEBI" id="CHEBI:59789"/>
    </ligand>
</feature>
<feature type="domain" description="TRAM" evidence="5">
    <location>
        <begin position="1"/>
        <end position="55"/>
    </location>
</feature>
<dbReference type="GO" id="GO:0070041">
    <property type="term" value="F:rRNA (uridine-C5-)-methyltransferase activity"/>
    <property type="evidence" value="ECO:0007669"/>
    <property type="project" value="TreeGrafter"/>
</dbReference>
<comment type="caution">
    <text evidence="6">The sequence shown here is derived from an EMBL/GenBank/DDBJ whole genome shotgun (WGS) entry which is preliminary data.</text>
</comment>
<gene>
    <name evidence="6" type="ORF">HMPREF9306_01011</name>
</gene>
<evidence type="ECO:0000256" key="1">
    <source>
        <dbReference type="ARBA" id="ARBA00022603"/>
    </source>
</evidence>
<dbReference type="InterPro" id="IPR030391">
    <property type="entry name" value="MeTrfase_TrmA_CS"/>
</dbReference>